<protein>
    <submittedName>
        <fullName evidence="3">Aste57867_24761 protein</fullName>
    </submittedName>
</protein>
<proteinExistence type="predicted"/>
<name>A0A485LSS5_9STRA</name>
<organism evidence="3 4">
    <name type="scientific">Aphanomyces stellatus</name>
    <dbReference type="NCBI Taxonomy" id="120398"/>
    <lineage>
        <taxon>Eukaryota</taxon>
        <taxon>Sar</taxon>
        <taxon>Stramenopiles</taxon>
        <taxon>Oomycota</taxon>
        <taxon>Saprolegniomycetes</taxon>
        <taxon>Saprolegniales</taxon>
        <taxon>Verrucalvaceae</taxon>
        <taxon>Aphanomyces</taxon>
    </lineage>
</organism>
<dbReference type="OrthoDB" id="71714at2759"/>
<sequence>MSESMSRAEFVQALALALATNEEMEKDVLSSTEIARTTYEALQYDFPQSSPHDLKVLATKMKEHGGDFPLTNMLFRNALELAQCSDITNSAAATLLVQCYFLPFQHSSLDSLQQFRLQENISMDAKLLFICYHTTYAPLSSLSLDDWNHLQCTDHCCSISTKLLHWPINGSDESTLLQMEWLRYMYLLRDRMIQYPVACAGILNKMLTVFTNPENLDAIEASQASSALIRLLMEVATAKELKQSPMAKSSILSIVRSMLPMMAKQILFNVDKGHFDDLVLHANLLEWAVGEDSFLIATLEDTGILRTFVQLVNTSSSPQSLTKQVLRLLGLCMLLRAPFAAFLERVPNVKQWMQSPSFPSDYPSEYAVWCLSRALSNIPLEITFENTLLRLFPTECTNALESRHAILDALYVMELLVKLQFNARWLAWASKTQVVVALQRLLPHMSQWFRCPQRIDDKGKEDNDSNTDGADRRETNSALKHRLRVAMKKLTSANNAKLD</sequence>
<reference evidence="3 4" key="1">
    <citation type="submission" date="2019-03" db="EMBL/GenBank/DDBJ databases">
        <authorList>
            <person name="Gaulin E."/>
            <person name="Dumas B."/>
        </authorList>
    </citation>
    <scope>NUCLEOTIDE SEQUENCE [LARGE SCALE GENOMIC DNA]</scope>
    <source>
        <strain evidence="3">CBS 568.67</strain>
    </source>
</reference>
<evidence type="ECO:0000313" key="2">
    <source>
        <dbReference type="EMBL" id="KAF0683168.1"/>
    </source>
</evidence>
<evidence type="ECO:0000313" key="3">
    <source>
        <dbReference type="EMBL" id="VFU01397.1"/>
    </source>
</evidence>
<gene>
    <name evidence="3" type="primary">Aste57867_24761</name>
    <name evidence="2" type="ORF">As57867_024683</name>
    <name evidence="3" type="ORF">ASTE57867_24761</name>
</gene>
<feature type="compositionally biased region" description="Basic and acidic residues" evidence="1">
    <location>
        <begin position="456"/>
        <end position="475"/>
    </location>
</feature>
<keyword evidence="4" id="KW-1185">Reference proteome</keyword>
<feature type="region of interest" description="Disordered" evidence="1">
    <location>
        <begin position="456"/>
        <end position="476"/>
    </location>
</feature>
<dbReference type="EMBL" id="CAADRA010007471">
    <property type="protein sequence ID" value="VFU01397.1"/>
    <property type="molecule type" value="Genomic_DNA"/>
</dbReference>
<reference evidence="2" key="2">
    <citation type="submission" date="2019-06" db="EMBL/GenBank/DDBJ databases">
        <title>Genomics analysis of Aphanomyces spp. identifies a new class of oomycete effector associated with host adaptation.</title>
        <authorList>
            <person name="Gaulin E."/>
        </authorList>
    </citation>
    <scope>NUCLEOTIDE SEQUENCE</scope>
    <source>
        <strain evidence="2">CBS 578.67</strain>
    </source>
</reference>
<evidence type="ECO:0000256" key="1">
    <source>
        <dbReference type="SAM" id="MobiDB-lite"/>
    </source>
</evidence>
<accession>A0A485LSS5</accession>
<dbReference type="EMBL" id="VJMH01007445">
    <property type="protein sequence ID" value="KAF0683168.1"/>
    <property type="molecule type" value="Genomic_DNA"/>
</dbReference>
<evidence type="ECO:0000313" key="4">
    <source>
        <dbReference type="Proteomes" id="UP000332933"/>
    </source>
</evidence>
<dbReference type="AlphaFoldDB" id="A0A485LSS5"/>
<dbReference type="Proteomes" id="UP000332933">
    <property type="component" value="Unassembled WGS sequence"/>
</dbReference>